<evidence type="ECO:0000313" key="1">
    <source>
        <dbReference type="EnsemblMetazoa" id="Aqu2.1.20257_001"/>
    </source>
</evidence>
<dbReference type="InParanoid" id="A0A1X7TY88"/>
<name>A0A1X7TY88_AMPQE</name>
<dbReference type="EnsemblMetazoa" id="Aqu2.1.20257_001">
    <property type="protein sequence ID" value="Aqu2.1.20257_001"/>
    <property type="gene ID" value="Aqu2.1.20257"/>
</dbReference>
<proteinExistence type="predicted"/>
<accession>A0A1X7TY88</accession>
<organism evidence="1">
    <name type="scientific">Amphimedon queenslandica</name>
    <name type="common">Sponge</name>
    <dbReference type="NCBI Taxonomy" id="400682"/>
    <lineage>
        <taxon>Eukaryota</taxon>
        <taxon>Metazoa</taxon>
        <taxon>Porifera</taxon>
        <taxon>Demospongiae</taxon>
        <taxon>Heteroscleromorpha</taxon>
        <taxon>Haplosclerida</taxon>
        <taxon>Niphatidae</taxon>
        <taxon>Amphimedon</taxon>
    </lineage>
</organism>
<protein>
    <submittedName>
        <fullName evidence="1">Uncharacterized protein</fullName>
    </submittedName>
</protein>
<sequence>CDEWTDFQCSELSDKDKLPENCVKIVDIINVL</sequence>
<reference evidence="1" key="1">
    <citation type="submission" date="2017-05" db="UniProtKB">
        <authorList>
            <consortium name="EnsemblMetazoa"/>
        </authorList>
    </citation>
    <scope>IDENTIFICATION</scope>
</reference>
<dbReference type="AlphaFoldDB" id="A0A1X7TY88"/>